<dbReference type="Pfam" id="PF00400">
    <property type="entry name" value="WD40"/>
    <property type="match status" value="5"/>
</dbReference>
<dbReference type="PANTHER" id="PTHR22844">
    <property type="entry name" value="F-BOX AND WD40 DOMAIN PROTEIN"/>
    <property type="match status" value="1"/>
</dbReference>
<dbReference type="PROSITE" id="PS50294">
    <property type="entry name" value="WD_REPEATS_REGION"/>
    <property type="match status" value="1"/>
</dbReference>
<dbReference type="InterPro" id="IPR015943">
    <property type="entry name" value="WD40/YVTN_repeat-like_dom_sf"/>
</dbReference>
<dbReference type="InterPro" id="IPR001680">
    <property type="entry name" value="WD40_rpt"/>
</dbReference>
<keyword evidence="1 3" id="KW-0853">WD repeat</keyword>
<dbReference type="Proteomes" id="UP000825935">
    <property type="component" value="Chromosome 13"/>
</dbReference>
<evidence type="ECO:0000256" key="1">
    <source>
        <dbReference type="ARBA" id="ARBA00022574"/>
    </source>
</evidence>
<evidence type="ECO:0000313" key="5">
    <source>
        <dbReference type="Proteomes" id="UP000825935"/>
    </source>
</evidence>
<dbReference type="OrthoDB" id="674604at2759"/>
<dbReference type="InterPro" id="IPR045182">
    <property type="entry name" value="JINGUBANG-like"/>
</dbReference>
<feature type="repeat" description="WD" evidence="3">
    <location>
        <begin position="287"/>
        <end position="321"/>
    </location>
</feature>
<dbReference type="Gene3D" id="2.130.10.10">
    <property type="entry name" value="YVTN repeat-like/Quinoprotein amine dehydrogenase"/>
    <property type="match status" value="2"/>
</dbReference>
<accession>A0A8T2TE48</accession>
<reference evidence="4" key="1">
    <citation type="submission" date="2021-08" db="EMBL/GenBank/DDBJ databases">
        <title>WGS assembly of Ceratopteris richardii.</title>
        <authorList>
            <person name="Marchant D.B."/>
            <person name="Chen G."/>
            <person name="Jenkins J."/>
            <person name="Shu S."/>
            <person name="Leebens-Mack J."/>
            <person name="Grimwood J."/>
            <person name="Schmutz J."/>
            <person name="Soltis P."/>
            <person name="Soltis D."/>
            <person name="Chen Z.-H."/>
        </authorList>
    </citation>
    <scope>NUCLEOTIDE SEQUENCE</scope>
    <source>
        <strain evidence="4">Whitten #5841</strain>
        <tissue evidence="4">Leaf</tissue>
    </source>
</reference>
<dbReference type="EMBL" id="CM035418">
    <property type="protein sequence ID" value="KAH7420828.1"/>
    <property type="molecule type" value="Genomic_DNA"/>
</dbReference>
<dbReference type="PROSITE" id="PS50082">
    <property type="entry name" value="WD_REPEATS_2"/>
    <property type="match status" value="3"/>
</dbReference>
<dbReference type="EMBL" id="CM035418">
    <property type="protein sequence ID" value="KAH7420829.1"/>
    <property type="molecule type" value="Genomic_DNA"/>
</dbReference>
<protein>
    <submittedName>
        <fullName evidence="4">Uncharacterized protein</fullName>
    </submittedName>
</protein>
<comment type="caution">
    <text evidence="4">The sequence shown here is derived from an EMBL/GenBank/DDBJ whole genome shotgun (WGS) entry which is preliminary data.</text>
</comment>
<dbReference type="SMART" id="SM00320">
    <property type="entry name" value="WD40"/>
    <property type="match status" value="6"/>
</dbReference>
<feature type="repeat" description="WD" evidence="3">
    <location>
        <begin position="189"/>
        <end position="220"/>
    </location>
</feature>
<feature type="repeat" description="WD" evidence="3">
    <location>
        <begin position="147"/>
        <end position="188"/>
    </location>
</feature>
<dbReference type="FunFam" id="2.130.10.10:FF:000775">
    <property type="entry name" value="BnaA09g28200D protein"/>
    <property type="match status" value="1"/>
</dbReference>
<dbReference type="InterPro" id="IPR020472">
    <property type="entry name" value="WD40_PAC1"/>
</dbReference>
<dbReference type="InterPro" id="IPR036322">
    <property type="entry name" value="WD40_repeat_dom_sf"/>
</dbReference>
<evidence type="ECO:0000256" key="2">
    <source>
        <dbReference type="ARBA" id="ARBA00022737"/>
    </source>
</evidence>
<name>A0A8T2TE48_CERRI</name>
<dbReference type="PANTHER" id="PTHR22844:SF387">
    <property type="entry name" value="F3I6.5 PROTEIN"/>
    <property type="match status" value="1"/>
</dbReference>
<dbReference type="SUPFAM" id="SSF50978">
    <property type="entry name" value="WD40 repeat-like"/>
    <property type="match status" value="1"/>
</dbReference>
<gene>
    <name evidence="4" type="ORF">KP509_13G024800</name>
</gene>
<dbReference type="AlphaFoldDB" id="A0A8T2TE48"/>
<sequence>MELPLALLADQASFTNSTELVYHCIATASARGEAISSLACVGEELYSATLGDGVRKWGLPELAPLDTFAANGEGSCAVKAILLEKDRVFTAHQDHRIRVWKRRAVVSSEGRTTHRLIATLPNLRTRLWKSLSQKNYVQVRRHHRALWIEHVDTISTLAIAKKSGVLYSASWDKTVKVWKSSTLECVESIPAHDDAVNALVVCDRSETIYTGSADGKIKAWRRGHLNVKRHSLLASLEGAHEQNASIHALALSDGGDFLYAAGSDCKMTVWGRWKTEQHVSKMIYKLQKCHAQAILCLSTSTHEGQQLLVSGSADKTINLWQADLRSGVINCLLVLQGHSAPVKSICTVPLSRDQLVIGGAFLLVCSGSADRTIKAWLVSKWGSATLDYQLSAEDQRSL</sequence>
<keyword evidence="5" id="KW-1185">Reference proteome</keyword>
<dbReference type="PRINTS" id="PR00320">
    <property type="entry name" value="GPROTEINBRPT"/>
</dbReference>
<evidence type="ECO:0000256" key="3">
    <source>
        <dbReference type="PROSITE-ProRule" id="PRU00221"/>
    </source>
</evidence>
<evidence type="ECO:0000313" key="4">
    <source>
        <dbReference type="EMBL" id="KAH7420830.1"/>
    </source>
</evidence>
<dbReference type="EMBL" id="CM035418">
    <property type="protein sequence ID" value="KAH7420830.1"/>
    <property type="molecule type" value="Genomic_DNA"/>
</dbReference>
<organism evidence="4 5">
    <name type="scientific">Ceratopteris richardii</name>
    <name type="common">Triangle waterfern</name>
    <dbReference type="NCBI Taxonomy" id="49495"/>
    <lineage>
        <taxon>Eukaryota</taxon>
        <taxon>Viridiplantae</taxon>
        <taxon>Streptophyta</taxon>
        <taxon>Embryophyta</taxon>
        <taxon>Tracheophyta</taxon>
        <taxon>Polypodiopsida</taxon>
        <taxon>Polypodiidae</taxon>
        <taxon>Polypodiales</taxon>
        <taxon>Pteridineae</taxon>
        <taxon>Pteridaceae</taxon>
        <taxon>Parkerioideae</taxon>
        <taxon>Ceratopteris</taxon>
    </lineage>
</organism>
<keyword evidence="2" id="KW-0677">Repeat</keyword>
<proteinExistence type="predicted"/>